<proteinExistence type="predicted"/>
<gene>
    <name evidence="2" type="ORF">GE061_008561</name>
</gene>
<accession>A0A8S9WP45</accession>
<sequence length="438" mass="49215">MTSTPSPKLVKFDSETLMNFHNRAAVHFARHNISDPNHQAYDFITALPDSDFRRVTQSLLPKTIDKVKWDDLKDVIQALEGADKNRRRLEFANLKRAPGQPIREFADALKALSLQCGWEEVNGGEAVRQLKFLTSFTETHILQHLMNLDDDDNYEDMVKIACEQQAIFDNASLMSNSAAPVSSNQAHPRSGGRQQRSRGGGQRQVIRRGYPRCPLCFKDHQPAECPFKDRTCKRCKKVGHLEEVCRSQKMVAAIQDHGMESGHASVYNGEGDSLEEVLTGPSSPVATWSDSASSTLSKKTKKCSDQQKRKQAVDAALKALKEDDEFDGVGLNVACKLRRMSEEQQLYAEMLINKVLMNGVKGRLQEETDLCALKFMQPQTPGRPAERSTPYPVGQNFFHTTDGNNSTTEEEDLFTTREYLRSDNVGSDNQLSEFLVLK</sequence>
<evidence type="ECO:0008006" key="4">
    <source>
        <dbReference type="Google" id="ProtNLM"/>
    </source>
</evidence>
<keyword evidence="3" id="KW-1185">Reference proteome</keyword>
<evidence type="ECO:0000313" key="3">
    <source>
        <dbReference type="Proteomes" id="UP000466442"/>
    </source>
</evidence>
<name>A0A8S9WP45_APOLU</name>
<dbReference type="EMBL" id="WIXP02000017">
    <property type="protein sequence ID" value="KAF6197596.1"/>
    <property type="molecule type" value="Genomic_DNA"/>
</dbReference>
<feature type="compositionally biased region" description="Polar residues" evidence="1">
    <location>
        <begin position="178"/>
        <end position="187"/>
    </location>
</feature>
<reference evidence="2" key="1">
    <citation type="journal article" date="2021" name="Mol. Ecol. Resour.">
        <title>Apolygus lucorum genome provides insights into omnivorousness and mesophyll feeding.</title>
        <authorList>
            <person name="Liu Y."/>
            <person name="Liu H."/>
            <person name="Wang H."/>
            <person name="Huang T."/>
            <person name="Liu B."/>
            <person name="Yang B."/>
            <person name="Yin L."/>
            <person name="Li B."/>
            <person name="Zhang Y."/>
            <person name="Zhang S."/>
            <person name="Jiang F."/>
            <person name="Zhang X."/>
            <person name="Ren Y."/>
            <person name="Wang B."/>
            <person name="Wang S."/>
            <person name="Lu Y."/>
            <person name="Wu K."/>
            <person name="Fan W."/>
            <person name="Wang G."/>
        </authorList>
    </citation>
    <scope>NUCLEOTIDE SEQUENCE</scope>
    <source>
        <strain evidence="2">12Hb</strain>
    </source>
</reference>
<evidence type="ECO:0000256" key="1">
    <source>
        <dbReference type="SAM" id="MobiDB-lite"/>
    </source>
</evidence>
<dbReference type="OrthoDB" id="6628124at2759"/>
<protein>
    <recommendedName>
        <fullName evidence="4">CCHC-type domain-containing protein</fullName>
    </recommendedName>
</protein>
<evidence type="ECO:0000313" key="2">
    <source>
        <dbReference type="EMBL" id="KAF6197596.1"/>
    </source>
</evidence>
<dbReference type="AlphaFoldDB" id="A0A8S9WP45"/>
<comment type="caution">
    <text evidence="2">The sequence shown here is derived from an EMBL/GenBank/DDBJ whole genome shotgun (WGS) entry which is preliminary data.</text>
</comment>
<organism evidence="2 3">
    <name type="scientific">Apolygus lucorum</name>
    <name type="common">Small green plant bug</name>
    <name type="synonym">Lygocoris lucorum</name>
    <dbReference type="NCBI Taxonomy" id="248454"/>
    <lineage>
        <taxon>Eukaryota</taxon>
        <taxon>Metazoa</taxon>
        <taxon>Ecdysozoa</taxon>
        <taxon>Arthropoda</taxon>
        <taxon>Hexapoda</taxon>
        <taxon>Insecta</taxon>
        <taxon>Pterygota</taxon>
        <taxon>Neoptera</taxon>
        <taxon>Paraneoptera</taxon>
        <taxon>Hemiptera</taxon>
        <taxon>Heteroptera</taxon>
        <taxon>Panheteroptera</taxon>
        <taxon>Cimicomorpha</taxon>
        <taxon>Miridae</taxon>
        <taxon>Mirini</taxon>
        <taxon>Apolygus</taxon>
    </lineage>
</organism>
<dbReference type="Proteomes" id="UP000466442">
    <property type="component" value="Unassembled WGS sequence"/>
</dbReference>
<feature type="region of interest" description="Disordered" evidence="1">
    <location>
        <begin position="178"/>
        <end position="204"/>
    </location>
</feature>